<evidence type="ECO:0000313" key="1">
    <source>
        <dbReference type="EMBL" id="SDP14957.1"/>
    </source>
</evidence>
<gene>
    <name evidence="1" type="ORF">SAMN04489798_4841</name>
</gene>
<accession>A0A1H0QC94</accession>
<dbReference type="Proteomes" id="UP000198827">
    <property type="component" value="Chromosome I"/>
</dbReference>
<evidence type="ECO:0008006" key="3">
    <source>
        <dbReference type="Google" id="ProtNLM"/>
    </source>
</evidence>
<dbReference type="GO" id="GO:0003824">
    <property type="term" value="F:catalytic activity"/>
    <property type="evidence" value="ECO:0007669"/>
    <property type="project" value="InterPro"/>
</dbReference>
<proteinExistence type="predicted"/>
<dbReference type="OrthoDB" id="3078554at2"/>
<dbReference type="EMBL" id="LT629705">
    <property type="protein sequence ID" value="SDP14957.1"/>
    <property type="molecule type" value="Genomic_DNA"/>
</dbReference>
<reference evidence="1 2" key="1">
    <citation type="submission" date="2016-10" db="EMBL/GenBank/DDBJ databases">
        <authorList>
            <person name="de Groot N.N."/>
        </authorList>
    </citation>
    <scope>NUCLEOTIDE SEQUENCE [LARGE SCALE GENOMIC DNA]</scope>
    <source>
        <strain evidence="1 2">CECT 7543</strain>
    </source>
</reference>
<dbReference type="RefSeq" id="WP_090185170.1">
    <property type="nucleotide sequence ID" value="NZ_LT629705.1"/>
</dbReference>
<dbReference type="GO" id="GO:0006281">
    <property type="term" value="P:DNA repair"/>
    <property type="evidence" value="ECO:0007669"/>
    <property type="project" value="InterPro"/>
</dbReference>
<dbReference type="Gene3D" id="1.10.340.30">
    <property type="entry name" value="Hypothetical protein, domain 2"/>
    <property type="match status" value="1"/>
</dbReference>
<dbReference type="AlphaFoldDB" id="A0A1H0QC94"/>
<dbReference type="InterPro" id="IPR011257">
    <property type="entry name" value="DNA_glycosylase"/>
</dbReference>
<protein>
    <recommendedName>
        <fullName evidence="3">DNA methylase</fullName>
    </recommendedName>
</protein>
<name>A0A1H0QC94_9PSED</name>
<sequence length="143" mass="16195">MNKTISASDLGIDLKKEDEGALFKWFIASFLMGKRIQAEIAAQAYRVIVEKHARDTALKLGHCTHRQLVGMLSEAHYVRYDETTAERLLKLSAKLNDEYAGKIGNIQRASENRTMFEKRLAEFEGVGPKTIEIFMRDAAAVLY</sequence>
<dbReference type="SUPFAM" id="SSF48150">
    <property type="entry name" value="DNA-glycosylase"/>
    <property type="match status" value="1"/>
</dbReference>
<organism evidence="1 2">
    <name type="scientific">Pseudomonas arsenicoxydans</name>
    <dbReference type="NCBI Taxonomy" id="702115"/>
    <lineage>
        <taxon>Bacteria</taxon>
        <taxon>Pseudomonadati</taxon>
        <taxon>Pseudomonadota</taxon>
        <taxon>Gammaproteobacteria</taxon>
        <taxon>Pseudomonadales</taxon>
        <taxon>Pseudomonadaceae</taxon>
        <taxon>Pseudomonas</taxon>
    </lineage>
</organism>
<evidence type="ECO:0000313" key="2">
    <source>
        <dbReference type="Proteomes" id="UP000198827"/>
    </source>
</evidence>